<keyword evidence="1" id="KW-0472">Membrane</keyword>
<keyword evidence="1" id="KW-0812">Transmembrane</keyword>
<reference evidence="2 3" key="1">
    <citation type="submission" date="2019-06" db="EMBL/GenBank/DDBJ databases">
        <title>Vibrio cholerae phylogeny based on whole-genome sequencing reveals genetic diversity and population strucutre.</title>
        <authorList>
            <person name="Zhiqiu Y."/>
            <person name="Bin L."/>
            <person name="Lingyan J."/>
        </authorList>
    </citation>
    <scope>NUCLEOTIDE SEQUENCE [LARGE SCALE GENOMIC DNA]</scope>
    <source>
        <strain evidence="2 3">N2814</strain>
    </source>
</reference>
<gene>
    <name evidence="2" type="ORF">FXF03_02240</name>
</gene>
<protein>
    <submittedName>
        <fullName evidence="2">Uncharacterized protein</fullName>
    </submittedName>
</protein>
<evidence type="ECO:0000256" key="1">
    <source>
        <dbReference type="SAM" id="Phobius"/>
    </source>
</evidence>
<sequence length="121" mass="14084">MEQILFIMLPLEQLQTELNSLSTYDNLILTFSLLALLLYPLSHCSKIALPKNEQRTYVGRERRSDEVLMMVSSLIFILTAYFSLILLIYANWWAAVGLSTLVHVLMIFLWQEFQIKEIKNG</sequence>
<evidence type="ECO:0000313" key="3">
    <source>
        <dbReference type="Proteomes" id="UP000323819"/>
    </source>
</evidence>
<feature type="transmembrane region" description="Helical" evidence="1">
    <location>
        <begin position="27"/>
        <end position="46"/>
    </location>
</feature>
<dbReference type="AlphaFoldDB" id="A0ABD7STY6"/>
<proteinExistence type="predicted"/>
<organism evidence="2 3">
    <name type="scientific">Vibrio cholerae</name>
    <dbReference type="NCBI Taxonomy" id="666"/>
    <lineage>
        <taxon>Bacteria</taxon>
        <taxon>Pseudomonadati</taxon>
        <taxon>Pseudomonadota</taxon>
        <taxon>Gammaproteobacteria</taxon>
        <taxon>Vibrionales</taxon>
        <taxon>Vibrionaceae</taxon>
        <taxon>Vibrio</taxon>
    </lineage>
</organism>
<dbReference type="EMBL" id="VSIJ01000005">
    <property type="protein sequence ID" value="TXX67421.1"/>
    <property type="molecule type" value="Genomic_DNA"/>
</dbReference>
<accession>A0ABD7STY6</accession>
<evidence type="ECO:0000313" key="2">
    <source>
        <dbReference type="EMBL" id="TXX67421.1"/>
    </source>
</evidence>
<comment type="caution">
    <text evidence="2">The sequence shown here is derived from an EMBL/GenBank/DDBJ whole genome shotgun (WGS) entry which is preliminary data.</text>
</comment>
<dbReference type="Proteomes" id="UP000323819">
    <property type="component" value="Unassembled WGS sequence"/>
</dbReference>
<feature type="transmembrane region" description="Helical" evidence="1">
    <location>
        <begin position="92"/>
        <end position="110"/>
    </location>
</feature>
<feature type="transmembrane region" description="Helical" evidence="1">
    <location>
        <begin position="67"/>
        <end position="86"/>
    </location>
</feature>
<dbReference type="RefSeq" id="WP_044125966.1">
    <property type="nucleotide sequence ID" value="NZ_JAANNJ010000015.1"/>
</dbReference>
<name>A0ABD7STY6_VIBCL</name>
<keyword evidence="1" id="KW-1133">Transmembrane helix</keyword>